<feature type="domain" description="IMS import disulfide relay-system CHCH-CHCH-like Cx9C" evidence="1">
    <location>
        <begin position="5"/>
        <end position="49"/>
    </location>
</feature>
<protein>
    <recommendedName>
        <fullName evidence="1">IMS import disulfide relay-system CHCH-CHCH-like Cx9C domain-containing protein</fullName>
    </recommendedName>
</protein>
<organism evidence="2 3">
    <name type="scientific">Coemansia biformis</name>
    <dbReference type="NCBI Taxonomy" id="1286918"/>
    <lineage>
        <taxon>Eukaryota</taxon>
        <taxon>Fungi</taxon>
        <taxon>Fungi incertae sedis</taxon>
        <taxon>Zoopagomycota</taxon>
        <taxon>Kickxellomycotina</taxon>
        <taxon>Kickxellomycetes</taxon>
        <taxon>Kickxellales</taxon>
        <taxon>Kickxellaceae</taxon>
        <taxon>Coemansia</taxon>
    </lineage>
</organism>
<reference evidence="2" key="1">
    <citation type="submission" date="2022-07" db="EMBL/GenBank/DDBJ databases">
        <title>Phylogenomic reconstructions and comparative analyses of Kickxellomycotina fungi.</title>
        <authorList>
            <person name="Reynolds N.K."/>
            <person name="Stajich J.E."/>
            <person name="Barry K."/>
            <person name="Grigoriev I.V."/>
            <person name="Crous P."/>
            <person name="Smith M.E."/>
        </authorList>
    </citation>
    <scope>NUCLEOTIDE SEQUENCE</scope>
    <source>
        <strain evidence="2">BCRC 34381</strain>
    </source>
</reference>
<dbReference type="OrthoDB" id="2581252at2759"/>
<accession>A0A9W8CXK5</accession>
<dbReference type="GO" id="GO:0005758">
    <property type="term" value="C:mitochondrial intermembrane space"/>
    <property type="evidence" value="ECO:0007669"/>
    <property type="project" value="TreeGrafter"/>
</dbReference>
<dbReference type="GO" id="GO:0045333">
    <property type="term" value="P:cellular respiration"/>
    <property type="evidence" value="ECO:0007669"/>
    <property type="project" value="TreeGrafter"/>
</dbReference>
<sequence>MDQTLDEVNKHCGEHVQAYAACVDDHADTWKTDCVELRKALTKCTDENVTLMKMVRMSCQPIIDRYQTCLGNNEKDPSVCISSLHDLYQCTESVGQMMAKMNALKAKQQPLPGLDNTDSKPPPSQ</sequence>
<dbReference type="InterPro" id="IPR031731">
    <property type="entry name" value="CX9C"/>
</dbReference>
<evidence type="ECO:0000259" key="1">
    <source>
        <dbReference type="Pfam" id="PF16860"/>
    </source>
</evidence>
<dbReference type="SUPFAM" id="SSF47072">
    <property type="entry name" value="Cysteine alpha-hairpin motif"/>
    <property type="match status" value="1"/>
</dbReference>
<evidence type="ECO:0000313" key="3">
    <source>
        <dbReference type="Proteomes" id="UP001143981"/>
    </source>
</evidence>
<dbReference type="PANTHER" id="PTHR47106">
    <property type="entry name" value="COILED-COIL-HELIX-COILED-COIL-HELIX DOMAIN-CONTAINING PROTEIN 5"/>
    <property type="match status" value="1"/>
</dbReference>
<name>A0A9W8CXK5_9FUNG</name>
<keyword evidence="3" id="KW-1185">Reference proteome</keyword>
<dbReference type="PROSITE" id="PS51808">
    <property type="entry name" value="CHCH"/>
    <property type="match status" value="1"/>
</dbReference>
<proteinExistence type="predicted"/>
<comment type="caution">
    <text evidence="2">The sequence shown here is derived from an EMBL/GenBank/DDBJ whole genome shotgun (WGS) entry which is preliminary data.</text>
</comment>
<dbReference type="Pfam" id="PF16860">
    <property type="entry name" value="CX9C"/>
    <property type="match status" value="1"/>
</dbReference>
<dbReference type="EMBL" id="JANBOI010000855">
    <property type="protein sequence ID" value="KAJ1728276.1"/>
    <property type="molecule type" value="Genomic_DNA"/>
</dbReference>
<evidence type="ECO:0000313" key="2">
    <source>
        <dbReference type="EMBL" id="KAJ1728276.1"/>
    </source>
</evidence>
<dbReference type="Proteomes" id="UP001143981">
    <property type="component" value="Unassembled WGS sequence"/>
</dbReference>
<gene>
    <name evidence="2" type="ORF">LPJ61_004122</name>
</gene>
<dbReference type="PANTHER" id="PTHR47106:SF1">
    <property type="entry name" value="COILED-COIL-HELIX-COILED-COIL-HELIX DOMAIN-CONTAINING PROTEIN 5"/>
    <property type="match status" value="1"/>
</dbReference>
<dbReference type="InterPro" id="IPR009069">
    <property type="entry name" value="Cys_alpha_HP_mot_SF"/>
</dbReference>
<dbReference type="AlphaFoldDB" id="A0A9W8CXK5"/>
<dbReference type="Gene3D" id="1.10.287.2900">
    <property type="match status" value="2"/>
</dbReference>
<dbReference type="InterPro" id="IPR052848">
    <property type="entry name" value="CHCH_domain-containing_protein"/>
</dbReference>